<feature type="non-terminal residue" evidence="3">
    <location>
        <position position="1"/>
    </location>
</feature>
<evidence type="ECO:0000313" key="3">
    <source>
        <dbReference type="EMBL" id="GFR42424.1"/>
    </source>
</evidence>
<keyword evidence="2" id="KW-0812">Transmembrane</keyword>
<sequence length="962" mass="99621">MGSDASTSDDTSSSMATGQVKVFHLIHLYYMVGLAYALLQTLSLCTSVMADNVLPSASAEAKQRRLYEQLCDVTLERAMTAAVRFVQSEVWPVLAEQQRLEQPPALAPAASAAVSNRRGQQARPGSKGQQAPAQPPSSPSPLSPAAVVLHAAKEVLSSDELASVLLDLSESAFILMGRAAAVTRSLTQPIGRLPLPFDFYTHGLGFFRHLRQAQQLKPALRQRNAISAICSALLAAPPPRLHVTAPLPEPVHKVWSVAEHLYESVLDACMASIFPLLYSAEPGPNENAMLEVLAVPEVVALQRGLLERVIEDAGGGGGGQDALSGGGSGDQRRFGIGGGGDSGTGGGSSTSSSWPLLDCALKPDGTIGRAIPTIKGDDAPGVTRMTTMGLVLKFWRDLDRAPLLHSAAPSPPERMRLALRLMRTIHLACDRGAGGRYGAEPAASAAPPGKLQQCLPMIMEGVIADIAVCVNAEGFGMEVGVVLDALEACVWVLSVANSLLAMSCQQGDCGVAYSDLLTCLGRVPLCLNKLAEASLPPDACRSLASRLGRAHLLPVLDALLRRVAASPVARTASASANGNADAIRQLVLVLMCAHTILDPLLGEVVRESWERQLGLTASEEGGGDAGPGCGDCGKRQQRRLDDAQSDPWDTKRELGFFITLSKLALREAAGLDTSCQKPEGLQSLTASGLGTVADCVAGCLTVADCVAGCLTVALCPARGLLEVWERPPPGLPASTAARLTEVLTLVTRAACVLAVPLLLRAAETLGGVRQDPVKVGRALGLAYCCLQALASLYGKVPAAALLAAQPHRLLAALGVMLGRMGAAEGVQSAAASSEASADVWKQCLIKVDIALLRAWRLLALMAVGTSGEEGKGADASGGSAGPAVSLRAHALALLGWPAAAAGVTAAAGAALSRAGAMLLEGLAGWDTAEARALRAIWRAAAAADGGALLDRVGLRLRSDEAG</sequence>
<dbReference type="AlphaFoldDB" id="A0AAD3HID2"/>
<feature type="compositionally biased region" description="Gly residues" evidence="1">
    <location>
        <begin position="315"/>
        <end position="348"/>
    </location>
</feature>
<name>A0AAD3HID2_9CHLO</name>
<keyword evidence="2" id="KW-1133">Transmembrane helix</keyword>
<gene>
    <name evidence="3" type="ORF">Agub_g3328</name>
</gene>
<feature type="region of interest" description="Disordered" evidence="1">
    <location>
        <begin position="105"/>
        <end position="143"/>
    </location>
</feature>
<evidence type="ECO:0000313" key="4">
    <source>
        <dbReference type="Proteomes" id="UP001054857"/>
    </source>
</evidence>
<dbReference type="Proteomes" id="UP001054857">
    <property type="component" value="Unassembled WGS sequence"/>
</dbReference>
<accession>A0AAD3HID2</accession>
<reference evidence="3 4" key="1">
    <citation type="journal article" date="2021" name="Sci. Rep.">
        <title>Genome sequencing of the multicellular alga Astrephomene provides insights into convergent evolution of germ-soma differentiation.</title>
        <authorList>
            <person name="Yamashita S."/>
            <person name="Yamamoto K."/>
            <person name="Matsuzaki R."/>
            <person name="Suzuki S."/>
            <person name="Yamaguchi H."/>
            <person name="Hirooka S."/>
            <person name="Minakuchi Y."/>
            <person name="Miyagishima S."/>
            <person name="Kawachi M."/>
            <person name="Toyoda A."/>
            <person name="Nozaki H."/>
        </authorList>
    </citation>
    <scope>NUCLEOTIDE SEQUENCE [LARGE SCALE GENOMIC DNA]</scope>
    <source>
        <strain evidence="3 4">NIES-4017</strain>
    </source>
</reference>
<feature type="compositionally biased region" description="Pro residues" evidence="1">
    <location>
        <begin position="133"/>
        <end position="142"/>
    </location>
</feature>
<keyword evidence="2" id="KW-0472">Membrane</keyword>
<protein>
    <submittedName>
        <fullName evidence="3">Uncharacterized protein</fullName>
    </submittedName>
</protein>
<keyword evidence="4" id="KW-1185">Reference proteome</keyword>
<feature type="region of interest" description="Disordered" evidence="1">
    <location>
        <begin position="315"/>
        <end position="355"/>
    </location>
</feature>
<proteinExistence type="predicted"/>
<evidence type="ECO:0000256" key="2">
    <source>
        <dbReference type="SAM" id="Phobius"/>
    </source>
</evidence>
<dbReference type="EMBL" id="BMAR01000003">
    <property type="protein sequence ID" value="GFR42424.1"/>
    <property type="molecule type" value="Genomic_DNA"/>
</dbReference>
<organism evidence="3 4">
    <name type="scientific">Astrephomene gubernaculifera</name>
    <dbReference type="NCBI Taxonomy" id="47775"/>
    <lineage>
        <taxon>Eukaryota</taxon>
        <taxon>Viridiplantae</taxon>
        <taxon>Chlorophyta</taxon>
        <taxon>core chlorophytes</taxon>
        <taxon>Chlorophyceae</taxon>
        <taxon>CS clade</taxon>
        <taxon>Chlamydomonadales</taxon>
        <taxon>Astrephomenaceae</taxon>
        <taxon>Astrephomene</taxon>
    </lineage>
</organism>
<feature type="transmembrane region" description="Helical" evidence="2">
    <location>
        <begin position="22"/>
        <end position="39"/>
    </location>
</feature>
<evidence type="ECO:0000256" key="1">
    <source>
        <dbReference type="SAM" id="MobiDB-lite"/>
    </source>
</evidence>
<comment type="caution">
    <text evidence="3">The sequence shown here is derived from an EMBL/GenBank/DDBJ whole genome shotgun (WGS) entry which is preliminary data.</text>
</comment>